<evidence type="ECO:0000256" key="7">
    <source>
        <dbReference type="ARBA" id="ARBA00023157"/>
    </source>
</evidence>
<proteinExistence type="inferred from homology"/>
<dbReference type="InterPro" id="IPR001759">
    <property type="entry name" value="PTX_dom"/>
</dbReference>
<accession>A0A669DI30</accession>
<reference evidence="11" key="2">
    <citation type="submission" date="2025-08" db="UniProtKB">
        <authorList>
            <consortium name="Ensembl"/>
        </authorList>
    </citation>
    <scope>IDENTIFICATION</scope>
</reference>
<dbReference type="InterPro" id="IPR013320">
    <property type="entry name" value="ConA-like_dom_sf"/>
</dbReference>
<feature type="signal peptide" evidence="9">
    <location>
        <begin position="1"/>
        <end position="30"/>
    </location>
</feature>
<organism evidence="11 12">
    <name type="scientific">Oreochromis niloticus</name>
    <name type="common">Nile tilapia</name>
    <name type="synonym">Tilapia nilotica</name>
    <dbReference type="NCBI Taxonomy" id="8128"/>
    <lineage>
        <taxon>Eukaryota</taxon>
        <taxon>Metazoa</taxon>
        <taxon>Chordata</taxon>
        <taxon>Craniata</taxon>
        <taxon>Vertebrata</taxon>
        <taxon>Euteleostomi</taxon>
        <taxon>Actinopterygii</taxon>
        <taxon>Neopterygii</taxon>
        <taxon>Teleostei</taxon>
        <taxon>Neoteleostei</taxon>
        <taxon>Acanthomorphata</taxon>
        <taxon>Ovalentaria</taxon>
        <taxon>Cichlomorphae</taxon>
        <taxon>Cichliformes</taxon>
        <taxon>Cichlidae</taxon>
        <taxon>African cichlids</taxon>
        <taxon>Pseudocrenilabrinae</taxon>
        <taxon>Oreochromini</taxon>
        <taxon>Oreochromis</taxon>
    </lineage>
</organism>
<sequence>MLRRFTAVSGMMKTKLFLVAILMIILPAMAVIGDEPTPPGQPDAWLTTTGRSGLNLNGKMFTLSSNNGGVTFYPPSYHFPTPYQTRRHKDRAPITTAATTRAPTAVGPTTGVSVCVRYMTDYMYQTFPLFTVSPKKSTLKLQGSTDVFTLSYQDHNSVGLEPIVYLWPDITQEIWTSVCLTVDTSKGVVQLFNGGYMSVRKVLPTQYVWAGEPVIDFPGFDGQLTDVHMWDYPLNYKEVFYYITRGYYGSYNGSVISWSYISYSNRGRAVMEDSYDMQAKQSIREPEQERGLKEEKLRFFSMEEEKRRELF</sequence>
<keyword evidence="12" id="KW-1185">Reference proteome</keyword>
<evidence type="ECO:0000256" key="3">
    <source>
        <dbReference type="ARBA" id="ARBA00022525"/>
    </source>
</evidence>
<keyword evidence="3" id="KW-0964">Secreted</keyword>
<dbReference type="GO" id="GO:0005576">
    <property type="term" value="C:extracellular region"/>
    <property type="evidence" value="ECO:0007669"/>
    <property type="project" value="UniProtKB-SubCell"/>
</dbReference>
<dbReference type="GeneID" id="102081764"/>
<comment type="subcellular location">
    <subcellularLocation>
        <location evidence="2">Secreted</location>
    </subcellularLocation>
</comment>
<keyword evidence="6" id="KW-0106">Calcium</keyword>
<dbReference type="InterPro" id="IPR051005">
    <property type="entry name" value="Pentraxin_domain"/>
</dbReference>
<evidence type="ECO:0000256" key="1">
    <source>
        <dbReference type="ARBA" id="ARBA00001913"/>
    </source>
</evidence>
<name>A0A669DI30_ORENI</name>
<dbReference type="Gene3D" id="2.60.120.200">
    <property type="match status" value="1"/>
</dbReference>
<evidence type="ECO:0000256" key="4">
    <source>
        <dbReference type="ARBA" id="ARBA00022723"/>
    </source>
</evidence>
<reference evidence="11" key="3">
    <citation type="submission" date="2025-09" db="UniProtKB">
        <authorList>
            <consortium name="Ensembl"/>
        </authorList>
    </citation>
    <scope>IDENTIFICATION</scope>
</reference>
<evidence type="ECO:0000256" key="6">
    <source>
        <dbReference type="ARBA" id="ARBA00022837"/>
    </source>
</evidence>
<keyword evidence="5 9" id="KW-0732">Signal</keyword>
<dbReference type="SMART" id="SM00159">
    <property type="entry name" value="PTX"/>
    <property type="match status" value="1"/>
</dbReference>
<comment type="similarity">
    <text evidence="8">Belongs to the pentraxin family.</text>
</comment>
<evidence type="ECO:0000256" key="9">
    <source>
        <dbReference type="SAM" id="SignalP"/>
    </source>
</evidence>
<keyword evidence="7" id="KW-1015">Disulfide bond</keyword>
<comment type="cofactor">
    <cofactor evidence="1">
        <name>Ca(2+)</name>
        <dbReference type="ChEBI" id="CHEBI:29108"/>
    </cofactor>
</comment>
<evidence type="ECO:0000259" key="10">
    <source>
        <dbReference type="SMART" id="SM00159"/>
    </source>
</evidence>
<gene>
    <name evidence="11" type="primary">LOC102081764</name>
</gene>
<evidence type="ECO:0000313" key="12">
    <source>
        <dbReference type="Proteomes" id="UP000005207"/>
    </source>
</evidence>
<dbReference type="OrthoDB" id="547680at2759"/>
<dbReference type="GO" id="GO:0046872">
    <property type="term" value="F:metal ion binding"/>
    <property type="evidence" value="ECO:0007669"/>
    <property type="project" value="UniProtKB-KW"/>
</dbReference>
<evidence type="ECO:0000256" key="2">
    <source>
        <dbReference type="ARBA" id="ARBA00004613"/>
    </source>
</evidence>
<keyword evidence="4" id="KW-0479">Metal-binding</keyword>
<dbReference type="Ensembl" id="ENSONIT00000090259.1">
    <property type="protein sequence ID" value="ENSONIP00000058555.1"/>
    <property type="gene ID" value="ENSONIG00000032510.1"/>
</dbReference>
<feature type="domain" description="Pentraxin (PTX)" evidence="10">
    <location>
        <begin position="90"/>
        <end position="277"/>
    </location>
</feature>
<dbReference type="KEGG" id="onl:102081764"/>
<dbReference type="InParanoid" id="A0A669DI30"/>
<evidence type="ECO:0000256" key="8">
    <source>
        <dbReference type="ARBA" id="ARBA00038102"/>
    </source>
</evidence>
<dbReference type="Pfam" id="PF00354">
    <property type="entry name" value="Pentaxin"/>
    <property type="match status" value="1"/>
</dbReference>
<evidence type="ECO:0000256" key="5">
    <source>
        <dbReference type="ARBA" id="ARBA00022729"/>
    </source>
</evidence>
<dbReference type="PANTHER" id="PTHR45869:SF7">
    <property type="entry name" value="C-REACTIVE PROTEIN"/>
    <property type="match status" value="1"/>
</dbReference>
<feature type="chain" id="PRO_5025388064" evidence="9">
    <location>
        <begin position="31"/>
        <end position="311"/>
    </location>
</feature>
<reference evidence="12" key="1">
    <citation type="submission" date="2012-01" db="EMBL/GenBank/DDBJ databases">
        <title>The Genome Sequence of Oreochromis niloticus (Nile Tilapia).</title>
        <authorList>
            <consortium name="Broad Institute Genome Assembly Team"/>
            <consortium name="Broad Institute Sequencing Platform"/>
            <person name="Di Palma F."/>
            <person name="Johnson J."/>
            <person name="Lander E.S."/>
            <person name="Lindblad-Toh K."/>
        </authorList>
    </citation>
    <scope>NUCLEOTIDE SEQUENCE [LARGE SCALE GENOMIC DNA]</scope>
</reference>
<dbReference type="OMA" id="TWSSISY"/>
<dbReference type="GeneTree" id="ENSGT00530000066252"/>
<protein>
    <submittedName>
        <fullName evidence="11">C-reactive protein-like</fullName>
    </submittedName>
</protein>
<dbReference type="AlphaFoldDB" id="A0A669DI30"/>
<dbReference type="PANTHER" id="PTHR45869">
    <property type="entry name" value="C-REACTIVE PROTEIN-RELATED"/>
    <property type="match status" value="1"/>
</dbReference>
<dbReference type="SUPFAM" id="SSF49899">
    <property type="entry name" value="Concanavalin A-like lectins/glucanases"/>
    <property type="match status" value="1"/>
</dbReference>
<dbReference type="Proteomes" id="UP000005207">
    <property type="component" value="Linkage group LG5"/>
</dbReference>
<dbReference type="RefSeq" id="XP_005453683.2">
    <property type="nucleotide sequence ID" value="XM_005453626.3"/>
</dbReference>
<evidence type="ECO:0000313" key="11">
    <source>
        <dbReference type="Ensembl" id="ENSONIP00000058555.1"/>
    </source>
</evidence>